<protein>
    <submittedName>
        <fullName evidence="4">Cytochrome b pre-mRNA-processing protein 3</fullName>
    </submittedName>
</protein>
<evidence type="ECO:0000259" key="3">
    <source>
        <dbReference type="Pfam" id="PF03981"/>
    </source>
</evidence>
<keyword evidence="5" id="KW-1185">Reference proteome</keyword>
<organism evidence="4 5">
    <name type="scientific">Parvularcula dongshanensis</name>
    <dbReference type="NCBI Taxonomy" id="1173995"/>
    <lineage>
        <taxon>Bacteria</taxon>
        <taxon>Pseudomonadati</taxon>
        <taxon>Pseudomonadota</taxon>
        <taxon>Alphaproteobacteria</taxon>
        <taxon>Parvularculales</taxon>
        <taxon>Parvularculaceae</taxon>
        <taxon>Parvularcula</taxon>
    </lineage>
</organism>
<gene>
    <name evidence="4" type="ORF">GGQ59_002209</name>
</gene>
<feature type="domain" description="Ubiquinol-cytochrome c chaperone" evidence="3">
    <location>
        <begin position="42"/>
        <end position="177"/>
    </location>
</feature>
<dbReference type="AlphaFoldDB" id="A0A840I5K0"/>
<evidence type="ECO:0000313" key="5">
    <source>
        <dbReference type="Proteomes" id="UP000563524"/>
    </source>
</evidence>
<name>A0A840I5K0_9PROT</name>
<dbReference type="Proteomes" id="UP000563524">
    <property type="component" value="Unassembled WGS sequence"/>
</dbReference>
<comment type="similarity">
    <text evidence="2">Belongs to the UPF0174 family.</text>
</comment>
<evidence type="ECO:0000256" key="1">
    <source>
        <dbReference type="ARBA" id="ARBA00006407"/>
    </source>
</evidence>
<evidence type="ECO:0000256" key="2">
    <source>
        <dbReference type="ARBA" id="ARBA00006436"/>
    </source>
</evidence>
<comment type="similarity">
    <text evidence="1">Belongs to the CBP3 family.</text>
</comment>
<dbReference type="InterPro" id="IPR007129">
    <property type="entry name" value="Ubiqinol_cyt_c_chaperone_CPB3"/>
</dbReference>
<dbReference type="RefSeq" id="WP_221400998.1">
    <property type="nucleotide sequence ID" value="NZ_JACHOB010000004.1"/>
</dbReference>
<reference evidence="4 5" key="1">
    <citation type="submission" date="2020-08" db="EMBL/GenBank/DDBJ databases">
        <title>Genomic Encyclopedia of Type Strains, Phase IV (KMG-IV): sequencing the most valuable type-strain genomes for metagenomic binning, comparative biology and taxonomic classification.</title>
        <authorList>
            <person name="Goeker M."/>
        </authorList>
    </citation>
    <scope>NUCLEOTIDE SEQUENCE [LARGE SCALE GENOMIC DNA]</scope>
    <source>
        <strain evidence="4 5">DSM 102850</strain>
    </source>
</reference>
<dbReference type="PANTHER" id="PTHR12184">
    <property type="entry name" value="UBIQUINOL-CYTOCHROME C REDUCTASE COMPLEX ASSEMBLY FACTOR 1 FAMILY MEMBER"/>
    <property type="match status" value="1"/>
</dbReference>
<dbReference type="InterPro" id="IPR021150">
    <property type="entry name" value="Ubiq_cyt_c_chap"/>
</dbReference>
<accession>A0A840I5K0</accession>
<dbReference type="Pfam" id="PF03981">
    <property type="entry name" value="Ubiq_cyt_C_chap"/>
    <property type="match status" value="1"/>
</dbReference>
<comment type="caution">
    <text evidence="4">The sequence shown here is derived from an EMBL/GenBank/DDBJ whole genome shotgun (WGS) entry which is preliminary data.</text>
</comment>
<dbReference type="EMBL" id="JACHOB010000004">
    <property type="protein sequence ID" value="MBB4659672.1"/>
    <property type="molecule type" value="Genomic_DNA"/>
</dbReference>
<dbReference type="PANTHER" id="PTHR12184:SF1">
    <property type="entry name" value="UBIQUINOL-CYTOCHROME-C REDUCTASE COMPLEX ASSEMBLY FACTOR 1"/>
    <property type="match status" value="1"/>
</dbReference>
<dbReference type="PIRSF" id="PIRSF032079">
    <property type="entry name" value="UCP032079"/>
    <property type="match status" value="1"/>
</dbReference>
<evidence type="ECO:0000313" key="4">
    <source>
        <dbReference type="EMBL" id="MBB4659672.1"/>
    </source>
</evidence>
<dbReference type="InterPro" id="IPR014569">
    <property type="entry name" value="Ubq_cyt-c_CBP3-rel"/>
</dbReference>
<proteinExistence type="inferred from homology"/>
<sequence length="191" mass="21160">MALATLKDRLARAFGHDPEQAAAVDLYTRIVAQAREPAFYTDYGVPDTVEGRYDLLTLHMFLVLRRLKREAGQTKPFAQKLFDVMFRNMDDSLREMGVGDLKVGAKVRGLAEDFYGRLGAYERALDAEGSLDDAISRNVFGEDASPAAPRLAAYTRTADRALGTQAIADLKSGHVTFPDPETTQESMEEPR</sequence>